<dbReference type="PANTHER" id="PTHR24223:SF443">
    <property type="entry name" value="MULTIDRUG-RESISTANCE LIKE PROTEIN 1, ISOFORM I"/>
    <property type="match status" value="1"/>
</dbReference>
<evidence type="ECO:0000313" key="11">
    <source>
        <dbReference type="EMBL" id="VDK22937.1"/>
    </source>
</evidence>
<dbReference type="InterPro" id="IPR036640">
    <property type="entry name" value="ABC1_TM_sf"/>
</dbReference>
<dbReference type="PROSITE" id="PS50929">
    <property type="entry name" value="ABC_TM1F"/>
    <property type="match status" value="1"/>
</dbReference>
<dbReference type="GO" id="GO:0140359">
    <property type="term" value="F:ABC-type transporter activity"/>
    <property type="evidence" value="ECO:0007669"/>
    <property type="project" value="InterPro"/>
</dbReference>
<keyword evidence="5" id="KW-0547">Nucleotide-binding</keyword>
<sequence>MVFSCIVLPVHLPTSPPFALKVLKLYAWEPSFIQEVGSIRKKELSYLSKFLYLDCSITFIFACIPTLVALATFSAYILSSSENLLTAEKAFVSLSLLNILRFPLFMFPTLLSNIVQVSLILCGRFVFLLAATHQGKYEDINSEW</sequence>
<evidence type="ECO:0000256" key="1">
    <source>
        <dbReference type="ARBA" id="ARBA00004127"/>
    </source>
</evidence>
<keyword evidence="2" id="KW-0813">Transport</keyword>
<gene>
    <name evidence="11" type="ORF">TASK_LOCUS1372</name>
</gene>
<dbReference type="STRING" id="60517.A0A0R3VVG0"/>
<reference evidence="13" key="1">
    <citation type="submission" date="2017-02" db="UniProtKB">
        <authorList>
            <consortium name="WormBaseParasite"/>
        </authorList>
    </citation>
    <scope>IDENTIFICATION</scope>
</reference>
<evidence type="ECO:0000256" key="6">
    <source>
        <dbReference type="ARBA" id="ARBA00022840"/>
    </source>
</evidence>
<organism evidence="13">
    <name type="scientific">Taenia asiatica</name>
    <name type="common">Asian tapeworm</name>
    <dbReference type="NCBI Taxonomy" id="60517"/>
    <lineage>
        <taxon>Eukaryota</taxon>
        <taxon>Metazoa</taxon>
        <taxon>Spiralia</taxon>
        <taxon>Lophotrochozoa</taxon>
        <taxon>Platyhelminthes</taxon>
        <taxon>Cestoda</taxon>
        <taxon>Eucestoda</taxon>
        <taxon>Cyclophyllidea</taxon>
        <taxon>Taeniidae</taxon>
        <taxon>Taenia</taxon>
    </lineage>
</organism>
<evidence type="ECO:0000313" key="12">
    <source>
        <dbReference type="Proteomes" id="UP000282613"/>
    </source>
</evidence>
<dbReference type="PANTHER" id="PTHR24223">
    <property type="entry name" value="ATP-BINDING CASSETTE SUB-FAMILY C"/>
    <property type="match status" value="1"/>
</dbReference>
<evidence type="ECO:0000256" key="4">
    <source>
        <dbReference type="ARBA" id="ARBA00022737"/>
    </source>
</evidence>
<dbReference type="InterPro" id="IPR011527">
    <property type="entry name" value="ABC1_TM_dom"/>
</dbReference>
<keyword evidence="12" id="KW-1185">Reference proteome</keyword>
<reference evidence="11 12" key="2">
    <citation type="submission" date="2018-11" db="EMBL/GenBank/DDBJ databases">
        <authorList>
            <consortium name="Pathogen Informatics"/>
        </authorList>
    </citation>
    <scope>NUCLEOTIDE SEQUENCE [LARGE SCALE GENOMIC DNA]</scope>
</reference>
<feature type="transmembrane region" description="Helical" evidence="9">
    <location>
        <begin position="114"/>
        <end position="132"/>
    </location>
</feature>
<evidence type="ECO:0000256" key="8">
    <source>
        <dbReference type="ARBA" id="ARBA00023136"/>
    </source>
</evidence>
<accession>A0A0R3VVG0</accession>
<keyword evidence="3 9" id="KW-0812">Transmembrane</keyword>
<dbReference type="SUPFAM" id="SSF90123">
    <property type="entry name" value="ABC transporter transmembrane region"/>
    <property type="match status" value="1"/>
</dbReference>
<feature type="transmembrane region" description="Helical" evidence="9">
    <location>
        <begin position="50"/>
        <end position="78"/>
    </location>
</feature>
<dbReference type="GO" id="GO:0005524">
    <property type="term" value="F:ATP binding"/>
    <property type="evidence" value="ECO:0007669"/>
    <property type="project" value="UniProtKB-KW"/>
</dbReference>
<dbReference type="Gene3D" id="1.20.1560.10">
    <property type="entry name" value="ABC transporter type 1, transmembrane domain"/>
    <property type="match status" value="1"/>
</dbReference>
<name>A0A0R3VVG0_TAEAS</name>
<dbReference type="WBParaSite" id="TASK_0000137101-mRNA-1">
    <property type="protein sequence ID" value="TASK_0000137101-mRNA-1"/>
    <property type="gene ID" value="TASK_0000137101"/>
</dbReference>
<evidence type="ECO:0000259" key="10">
    <source>
        <dbReference type="PROSITE" id="PS50929"/>
    </source>
</evidence>
<evidence type="ECO:0000256" key="3">
    <source>
        <dbReference type="ARBA" id="ARBA00022692"/>
    </source>
</evidence>
<dbReference type="GO" id="GO:0012505">
    <property type="term" value="C:endomembrane system"/>
    <property type="evidence" value="ECO:0007669"/>
    <property type="project" value="UniProtKB-SubCell"/>
</dbReference>
<keyword evidence="6" id="KW-0067">ATP-binding</keyword>
<evidence type="ECO:0000256" key="7">
    <source>
        <dbReference type="ARBA" id="ARBA00022989"/>
    </source>
</evidence>
<keyword evidence="8 9" id="KW-0472">Membrane</keyword>
<feature type="domain" description="ABC transmembrane type-1" evidence="10">
    <location>
        <begin position="19"/>
        <end position="116"/>
    </location>
</feature>
<dbReference type="GO" id="GO:0016020">
    <property type="term" value="C:membrane"/>
    <property type="evidence" value="ECO:0007669"/>
    <property type="project" value="InterPro"/>
</dbReference>
<dbReference type="Proteomes" id="UP000282613">
    <property type="component" value="Unassembled WGS sequence"/>
</dbReference>
<comment type="subcellular location">
    <subcellularLocation>
        <location evidence="1">Endomembrane system</location>
        <topology evidence="1">Multi-pass membrane protein</topology>
    </subcellularLocation>
</comment>
<protein>
    <submittedName>
        <fullName evidence="13">ABC transmembrane type-1 domain-containing protein</fullName>
    </submittedName>
</protein>
<dbReference type="InterPro" id="IPR050173">
    <property type="entry name" value="ABC_transporter_C-like"/>
</dbReference>
<evidence type="ECO:0000256" key="2">
    <source>
        <dbReference type="ARBA" id="ARBA00022448"/>
    </source>
</evidence>
<evidence type="ECO:0000256" key="9">
    <source>
        <dbReference type="SAM" id="Phobius"/>
    </source>
</evidence>
<dbReference type="EMBL" id="UYRS01000333">
    <property type="protein sequence ID" value="VDK22937.1"/>
    <property type="molecule type" value="Genomic_DNA"/>
</dbReference>
<dbReference type="AlphaFoldDB" id="A0A0R3VVG0"/>
<keyword evidence="7 9" id="KW-1133">Transmembrane helix</keyword>
<evidence type="ECO:0000256" key="5">
    <source>
        <dbReference type="ARBA" id="ARBA00022741"/>
    </source>
</evidence>
<dbReference type="OrthoDB" id="1726658at2759"/>
<evidence type="ECO:0000313" key="13">
    <source>
        <dbReference type="WBParaSite" id="TASK_0000137101-mRNA-1"/>
    </source>
</evidence>
<proteinExistence type="predicted"/>
<keyword evidence="4" id="KW-0677">Repeat</keyword>